<reference evidence="13 14" key="1">
    <citation type="submission" date="2019-01" db="EMBL/GenBank/DDBJ databases">
        <title>Draft Genome Sequencing of Zygosaccharomyces mellis Ca-7.</title>
        <authorList>
            <person name="Shiwa Y."/>
            <person name="Kanesaki Y."/>
            <person name="Ishige T."/>
            <person name="Mura K."/>
            <person name="Hori T."/>
            <person name="Tamura T."/>
        </authorList>
    </citation>
    <scope>NUCLEOTIDE SEQUENCE [LARGE SCALE GENOMIC DNA]</scope>
    <source>
        <strain evidence="13 14">Ca-7</strain>
    </source>
</reference>
<comment type="caution">
    <text evidence="13">The sequence shown here is derived from an EMBL/GenBank/DDBJ whole genome shotgun (WGS) entry which is preliminary data.</text>
</comment>
<evidence type="ECO:0000256" key="6">
    <source>
        <dbReference type="ARBA" id="ARBA00022824"/>
    </source>
</evidence>
<keyword evidence="4 11" id="KW-0812">Transmembrane</keyword>
<dbReference type="InterPro" id="IPR037654">
    <property type="entry name" value="Big1"/>
</dbReference>
<feature type="signal peptide" evidence="12">
    <location>
        <begin position="1"/>
        <end position="18"/>
    </location>
</feature>
<keyword evidence="7 11" id="KW-1133">Transmembrane helix</keyword>
<name>A0A4C2E723_9SACH</name>
<evidence type="ECO:0000256" key="10">
    <source>
        <dbReference type="SAM" id="MobiDB-lite"/>
    </source>
</evidence>
<dbReference type="AlphaFoldDB" id="A0A4C2E723"/>
<evidence type="ECO:0000256" key="9">
    <source>
        <dbReference type="ARBA" id="ARBA00023316"/>
    </source>
</evidence>
<proteinExistence type="inferred from homology"/>
<feature type="chain" id="PRO_5020741358" description="Protein BIG1" evidence="12">
    <location>
        <begin position="19"/>
        <end position="333"/>
    </location>
</feature>
<keyword evidence="14" id="KW-1185">Reference proteome</keyword>
<dbReference type="PANTHER" id="PTHR28285:SF1">
    <property type="entry name" value="PROTEIN BIG1"/>
    <property type="match status" value="1"/>
</dbReference>
<dbReference type="GO" id="GO:0009272">
    <property type="term" value="P:fungal-type cell wall biogenesis"/>
    <property type="evidence" value="ECO:0007669"/>
    <property type="project" value="TreeGrafter"/>
</dbReference>
<keyword evidence="8 11" id="KW-0472">Membrane</keyword>
<keyword evidence="5 12" id="KW-0732">Signal</keyword>
<accession>A0A4C2E723</accession>
<dbReference type="GO" id="GO:0006078">
    <property type="term" value="P:(1-&gt;6)-beta-D-glucan biosynthetic process"/>
    <property type="evidence" value="ECO:0007669"/>
    <property type="project" value="TreeGrafter"/>
</dbReference>
<evidence type="ECO:0000256" key="4">
    <source>
        <dbReference type="ARBA" id="ARBA00022692"/>
    </source>
</evidence>
<evidence type="ECO:0000256" key="7">
    <source>
        <dbReference type="ARBA" id="ARBA00022989"/>
    </source>
</evidence>
<comment type="subcellular location">
    <subcellularLocation>
        <location evidence="1">Endoplasmic reticulum membrane</location>
        <topology evidence="1">Single-pass type I membrane protein</topology>
    </subcellularLocation>
</comment>
<keyword evidence="6" id="KW-0256">Endoplasmic reticulum</keyword>
<dbReference type="PANTHER" id="PTHR28285">
    <property type="entry name" value="PROTEIN BIG1"/>
    <property type="match status" value="1"/>
</dbReference>
<evidence type="ECO:0000256" key="5">
    <source>
        <dbReference type="ARBA" id="ARBA00022729"/>
    </source>
</evidence>
<dbReference type="Proteomes" id="UP000301737">
    <property type="component" value="Unassembled WGS sequence"/>
</dbReference>
<evidence type="ECO:0000256" key="2">
    <source>
        <dbReference type="ARBA" id="ARBA00008203"/>
    </source>
</evidence>
<dbReference type="GO" id="GO:0071555">
    <property type="term" value="P:cell wall organization"/>
    <property type="evidence" value="ECO:0007669"/>
    <property type="project" value="UniProtKB-KW"/>
</dbReference>
<evidence type="ECO:0000256" key="12">
    <source>
        <dbReference type="SAM" id="SignalP"/>
    </source>
</evidence>
<comment type="similarity">
    <text evidence="2">Belongs to the BIG1 family.</text>
</comment>
<dbReference type="GO" id="GO:0005789">
    <property type="term" value="C:endoplasmic reticulum membrane"/>
    <property type="evidence" value="ECO:0007669"/>
    <property type="project" value="UniProtKB-SubCell"/>
</dbReference>
<evidence type="ECO:0000256" key="1">
    <source>
        <dbReference type="ARBA" id="ARBA00004115"/>
    </source>
</evidence>
<feature type="transmembrane region" description="Helical" evidence="11">
    <location>
        <begin position="272"/>
        <end position="293"/>
    </location>
</feature>
<dbReference type="EMBL" id="BIMX01000004">
    <property type="protein sequence ID" value="GCE98142.1"/>
    <property type="molecule type" value="Genomic_DNA"/>
</dbReference>
<evidence type="ECO:0000256" key="8">
    <source>
        <dbReference type="ARBA" id="ARBA00023136"/>
    </source>
</evidence>
<sequence length="333" mass="38419">MVLPWPILNILFAIMSLAEELVEQTHVPVLMWSHHLTPALHKYLGDFDNSLEVSLPTLFQAIRELTEDCQFNALIFINQPGLRKDDLIEYEEEFINLEKYLKGSSTAVAFEQVELMPYDTFSQLTEYVQELCRIDKILYVEGDNLESFQHYIDVEKRIIHIEYPPLPEDPEFRRKAIFTFDSNLRKILAQVPSPAHRVIYTSLDPDTDLLESNGRIFPHILQNKDREAPIERNNHHLNIPPPFNDYRPKWAGMTREYLSIFDTEFIQENKQLLIAIATSLFGFLILQIVLSTSSTTTAATNKKSTKYVKIAEGKPQNPHEANSAVSVKTDDID</sequence>
<feature type="region of interest" description="Disordered" evidence="10">
    <location>
        <begin position="311"/>
        <end position="333"/>
    </location>
</feature>
<evidence type="ECO:0000313" key="13">
    <source>
        <dbReference type="EMBL" id="GCE98142.1"/>
    </source>
</evidence>
<evidence type="ECO:0000313" key="14">
    <source>
        <dbReference type="Proteomes" id="UP000301737"/>
    </source>
</evidence>
<evidence type="ECO:0000256" key="3">
    <source>
        <dbReference type="ARBA" id="ARBA00022089"/>
    </source>
</evidence>
<organism evidence="13 14">
    <name type="scientific">Zygosaccharomyces mellis</name>
    <dbReference type="NCBI Taxonomy" id="42258"/>
    <lineage>
        <taxon>Eukaryota</taxon>
        <taxon>Fungi</taxon>
        <taxon>Dikarya</taxon>
        <taxon>Ascomycota</taxon>
        <taxon>Saccharomycotina</taxon>
        <taxon>Saccharomycetes</taxon>
        <taxon>Saccharomycetales</taxon>
        <taxon>Saccharomycetaceae</taxon>
        <taxon>Zygosaccharomyces</taxon>
    </lineage>
</organism>
<protein>
    <recommendedName>
        <fullName evidence="3">Protein BIG1</fullName>
    </recommendedName>
</protein>
<gene>
    <name evidence="13" type="primary">BIG1</name>
    <name evidence="13" type="ORF">ZYGM_002169</name>
</gene>
<evidence type="ECO:0000256" key="11">
    <source>
        <dbReference type="SAM" id="Phobius"/>
    </source>
</evidence>
<keyword evidence="9" id="KW-0961">Cell wall biogenesis/degradation</keyword>
<dbReference type="OrthoDB" id="9985059at2759"/>